<evidence type="ECO:0000313" key="19">
    <source>
        <dbReference type="EMBL" id="SCU85411.1"/>
    </source>
</evidence>
<evidence type="ECO:0000256" key="14">
    <source>
        <dbReference type="ARBA" id="ARBA00023242"/>
    </source>
</evidence>
<accession>A0A1G4J6E1</accession>
<dbReference type="Proteomes" id="UP000191144">
    <property type="component" value="Chromosome D"/>
</dbReference>
<comment type="similarity">
    <text evidence="4">Belongs to the DASH complex DAD2 family.</text>
</comment>
<comment type="subcellular location">
    <subcellularLocation>
        <location evidence="3">Chromosome</location>
        <location evidence="3">Centromere</location>
        <location evidence="3">Kinetochore</location>
    </subcellularLocation>
    <subcellularLocation>
        <location evidence="2">Cytoplasm</location>
        <location evidence="2">Cytoskeleton</location>
        <location evidence="2">Spindle</location>
    </subcellularLocation>
    <subcellularLocation>
        <location evidence="1">Nucleus</location>
    </subcellularLocation>
</comment>
<dbReference type="Pfam" id="PF08654">
    <property type="entry name" value="DASH_Dad2"/>
    <property type="match status" value="1"/>
</dbReference>
<keyword evidence="10" id="KW-0498">Mitosis</keyword>
<evidence type="ECO:0000256" key="18">
    <source>
        <dbReference type="SAM" id="MobiDB-lite"/>
    </source>
</evidence>
<sequence>MVLEEQIVAKQKELNALKEINALTESMRSQLEELAVEVTNMHQNAESVANVMQNWDSIVRSISQASLSLLQYSERDYEVGVWKQETAETKEPATSPQNYSDAPLPETLVRIKINTDDEGSNG</sequence>
<dbReference type="GO" id="GO:0044732">
    <property type="term" value="C:mitotic spindle pole body"/>
    <property type="evidence" value="ECO:0007669"/>
    <property type="project" value="TreeGrafter"/>
</dbReference>
<keyword evidence="15" id="KW-0131">Cell cycle</keyword>
<dbReference type="GO" id="GO:0005874">
    <property type="term" value="C:microtubule"/>
    <property type="evidence" value="ECO:0007669"/>
    <property type="project" value="UniProtKB-KW"/>
</dbReference>
<evidence type="ECO:0000256" key="7">
    <source>
        <dbReference type="ARBA" id="ARBA00022490"/>
    </source>
</evidence>
<keyword evidence="6" id="KW-0158">Chromosome</keyword>
<keyword evidence="20" id="KW-1185">Reference proteome</keyword>
<evidence type="ECO:0000256" key="15">
    <source>
        <dbReference type="ARBA" id="ARBA00023306"/>
    </source>
</evidence>
<dbReference type="EMBL" id="LT598482">
    <property type="protein sequence ID" value="SCU85411.1"/>
    <property type="molecule type" value="Genomic_DNA"/>
</dbReference>
<dbReference type="GO" id="GO:0008608">
    <property type="term" value="P:attachment of spindle microtubules to kinetochore"/>
    <property type="evidence" value="ECO:0007669"/>
    <property type="project" value="TreeGrafter"/>
</dbReference>
<name>A0A1G4J6E1_9SACH</name>
<evidence type="ECO:0000256" key="13">
    <source>
        <dbReference type="ARBA" id="ARBA00023212"/>
    </source>
</evidence>
<feature type="region of interest" description="Disordered" evidence="18">
    <location>
        <begin position="86"/>
        <end position="122"/>
    </location>
</feature>
<organism evidence="19 20">
    <name type="scientific">Lachancea meyersii CBS 8951</name>
    <dbReference type="NCBI Taxonomy" id="1266667"/>
    <lineage>
        <taxon>Eukaryota</taxon>
        <taxon>Fungi</taxon>
        <taxon>Dikarya</taxon>
        <taxon>Ascomycota</taxon>
        <taxon>Saccharomycotina</taxon>
        <taxon>Saccharomycetes</taxon>
        <taxon>Saccharomycetales</taxon>
        <taxon>Saccharomycetaceae</taxon>
        <taxon>Lachancea</taxon>
    </lineage>
</organism>
<evidence type="ECO:0000256" key="4">
    <source>
        <dbReference type="ARBA" id="ARBA00005501"/>
    </source>
</evidence>
<keyword evidence="9" id="KW-0493">Microtubule</keyword>
<keyword evidence="11" id="KW-0159">Chromosome partition</keyword>
<dbReference type="InterPro" id="IPR013963">
    <property type="entry name" value="DASH_Dad2"/>
</dbReference>
<dbReference type="GO" id="GO:0051301">
    <property type="term" value="P:cell division"/>
    <property type="evidence" value="ECO:0007669"/>
    <property type="project" value="UniProtKB-KW"/>
</dbReference>
<dbReference type="GO" id="GO:0042729">
    <property type="term" value="C:DASH complex"/>
    <property type="evidence" value="ECO:0007669"/>
    <property type="project" value="InterPro"/>
</dbReference>
<keyword evidence="16" id="KW-0137">Centromere</keyword>
<evidence type="ECO:0000256" key="3">
    <source>
        <dbReference type="ARBA" id="ARBA00004629"/>
    </source>
</evidence>
<keyword evidence="12" id="KW-0995">Kinetochore</keyword>
<reference evidence="20" key="1">
    <citation type="submission" date="2016-03" db="EMBL/GenBank/DDBJ databases">
        <authorList>
            <person name="Devillers Hugo."/>
        </authorList>
    </citation>
    <scope>NUCLEOTIDE SEQUENCE [LARGE SCALE GENOMIC DNA]</scope>
</reference>
<evidence type="ECO:0000256" key="2">
    <source>
        <dbReference type="ARBA" id="ARBA00004186"/>
    </source>
</evidence>
<evidence type="ECO:0000256" key="8">
    <source>
        <dbReference type="ARBA" id="ARBA00022618"/>
    </source>
</evidence>
<evidence type="ECO:0000256" key="17">
    <source>
        <dbReference type="ARBA" id="ARBA00030568"/>
    </source>
</evidence>
<evidence type="ECO:0000256" key="16">
    <source>
        <dbReference type="ARBA" id="ARBA00023328"/>
    </source>
</evidence>
<dbReference type="AlphaFoldDB" id="A0A1G4J6E1"/>
<dbReference type="PANTHER" id="PTHR28036:SF1">
    <property type="entry name" value="DASH COMPLEX SUBUNIT DAD2"/>
    <property type="match status" value="1"/>
</dbReference>
<evidence type="ECO:0000256" key="9">
    <source>
        <dbReference type="ARBA" id="ARBA00022701"/>
    </source>
</evidence>
<evidence type="ECO:0000256" key="12">
    <source>
        <dbReference type="ARBA" id="ARBA00022838"/>
    </source>
</evidence>
<keyword evidence="14" id="KW-0539">Nucleus</keyword>
<evidence type="ECO:0000256" key="1">
    <source>
        <dbReference type="ARBA" id="ARBA00004123"/>
    </source>
</evidence>
<dbReference type="PANTHER" id="PTHR28036">
    <property type="entry name" value="DASH COMPLEX SUBUNIT DAD2"/>
    <property type="match status" value="1"/>
</dbReference>
<dbReference type="OrthoDB" id="3230169at2759"/>
<gene>
    <name evidence="19" type="ORF">LAME_0D01244G</name>
</gene>
<evidence type="ECO:0000256" key="10">
    <source>
        <dbReference type="ARBA" id="ARBA00022776"/>
    </source>
</evidence>
<evidence type="ECO:0000313" key="20">
    <source>
        <dbReference type="Proteomes" id="UP000191144"/>
    </source>
</evidence>
<evidence type="ECO:0000256" key="6">
    <source>
        <dbReference type="ARBA" id="ARBA00022454"/>
    </source>
</evidence>
<keyword evidence="7" id="KW-0963">Cytoplasm</keyword>
<evidence type="ECO:0000256" key="11">
    <source>
        <dbReference type="ARBA" id="ARBA00022829"/>
    </source>
</evidence>
<proteinExistence type="inferred from homology"/>
<evidence type="ECO:0000256" key="5">
    <source>
        <dbReference type="ARBA" id="ARBA00020260"/>
    </source>
</evidence>
<dbReference type="GO" id="GO:0000278">
    <property type="term" value="P:mitotic cell cycle"/>
    <property type="evidence" value="ECO:0007669"/>
    <property type="project" value="InterPro"/>
</dbReference>
<keyword evidence="13" id="KW-0206">Cytoskeleton</keyword>
<keyword evidence="8" id="KW-0132">Cell division</keyword>
<protein>
    <recommendedName>
        <fullName evidence="5">DASH complex subunit DAD2</fullName>
    </recommendedName>
    <alternativeName>
        <fullName evidence="17">Outer kinetochore protein DAD2</fullName>
    </alternativeName>
</protein>
<dbReference type="GO" id="GO:1990023">
    <property type="term" value="C:mitotic spindle midzone"/>
    <property type="evidence" value="ECO:0007669"/>
    <property type="project" value="TreeGrafter"/>
</dbReference>